<dbReference type="AlphaFoldDB" id="A0A058ZQE6"/>
<evidence type="ECO:0000313" key="1">
    <source>
        <dbReference type="EMBL" id="KCV83779.1"/>
    </source>
</evidence>
<reference evidence="1 2" key="1">
    <citation type="submission" date="2013-04" db="EMBL/GenBank/DDBJ databases">
        <title>Shimia sp. 22II-S11-Z10 Genome Sequencing.</title>
        <authorList>
            <person name="Lai Q."/>
            <person name="Li G."/>
            <person name="Shao Z."/>
        </authorList>
    </citation>
    <scope>NUCLEOTIDE SEQUENCE [LARGE SCALE GENOMIC DNA]</scope>
    <source>
        <strain evidence="2">22II-S11-Z10</strain>
    </source>
</reference>
<dbReference type="RefSeq" id="WP_035247990.1">
    <property type="nucleotide sequence ID" value="NZ_AQQY01000001.1"/>
</dbReference>
<sequence>MSEITDKMADDLARDVILAADELGDDRLIREVSDVLEAASTTAQEAYMTSIRIRLALRRGRKFLDDKISRAEKEALSKANKQG</sequence>
<dbReference type="Proteomes" id="UP000024836">
    <property type="component" value="Unassembled WGS sequence"/>
</dbReference>
<protein>
    <submittedName>
        <fullName evidence="1">Uncharacterized protein</fullName>
    </submittedName>
</protein>
<comment type="caution">
    <text evidence="1">The sequence shown here is derived from an EMBL/GenBank/DDBJ whole genome shotgun (WGS) entry which is preliminary data.</text>
</comment>
<dbReference type="STRING" id="1461693.ATO10_03425"/>
<evidence type="ECO:0000313" key="2">
    <source>
        <dbReference type="Proteomes" id="UP000024836"/>
    </source>
</evidence>
<proteinExistence type="predicted"/>
<dbReference type="OrthoDB" id="7876148at2"/>
<dbReference type="EMBL" id="AQQY01000001">
    <property type="protein sequence ID" value="KCV83779.1"/>
    <property type="molecule type" value="Genomic_DNA"/>
</dbReference>
<organism evidence="1 2">
    <name type="scientific">Actibacterium atlanticum</name>
    <dbReference type="NCBI Taxonomy" id="1461693"/>
    <lineage>
        <taxon>Bacteria</taxon>
        <taxon>Pseudomonadati</taxon>
        <taxon>Pseudomonadota</taxon>
        <taxon>Alphaproteobacteria</taxon>
        <taxon>Rhodobacterales</taxon>
        <taxon>Roseobacteraceae</taxon>
        <taxon>Actibacterium</taxon>
    </lineage>
</organism>
<name>A0A058ZQE6_9RHOB</name>
<gene>
    <name evidence="1" type="ORF">ATO10_03425</name>
</gene>
<keyword evidence="2" id="KW-1185">Reference proteome</keyword>
<accession>A0A058ZQE6</accession>